<reference evidence="9 10" key="1">
    <citation type="submission" date="2024-05" db="EMBL/GenBank/DDBJ databases">
        <authorList>
            <person name="Wallberg A."/>
        </authorList>
    </citation>
    <scope>NUCLEOTIDE SEQUENCE [LARGE SCALE GENOMIC DNA]</scope>
</reference>
<evidence type="ECO:0000256" key="6">
    <source>
        <dbReference type="ARBA" id="ARBA00023034"/>
    </source>
</evidence>
<evidence type="ECO:0000256" key="7">
    <source>
        <dbReference type="RuleBase" id="RU003832"/>
    </source>
</evidence>
<dbReference type="PANTHER" id="PTHR48438:SF1">
    <property type="entry name" value="ALPHA-(1,3)-FUCOSYLTRANSFERASE C-RELATED"/>
    <property type="match status" value="1"/>
</dbReference>
<dbReference type="PANTHER" id="PTHR48438">
    <property type="entry name" value="ALPHA-(1,3)-FUCOSYLTRANSFERASE C-RELATED"/>
    <property type="match status" value="1"/>
</dbReference>
<keyword evidence="6 7" id="KW-0333">Golgi apparatus</keyword>
<dbReference type="SUPFAM" id="SSF53756">
    <property type="entry name" value="UDP-Glycosyltransferase/glycogen phosphorylase"/>
    <property type="match status" value="1"/>
</dbReference>
<keyword evidence="4 7" id="KW-0328">Glycosyltransferase</keyword>
<dbReference type="InterPro" id="IPR038577">
    <property type="entry name" value="GT10-like_C_sf"/>
</dbReference>
<sequence length="312" mass="36682">CDLCIAPWRRGRFARGCDPWITPWRSALEEGGMGSMYTTLEEEEMIHRIDDLATPHECTQRIKLRGYYHSHDLATLHIIGHHKEEEEVGTKACQEVRSMYNTLDEVMGPDWKKFVERPRVVSWMSSHCPTNSRREEYVAELQKFINVDTFGTCGDQICGQRGPLLPWCWENVMRPNYLFYMAMENNLCQDYITEKLYLPLVHGMVPVVWGGSNYNDFLPPGSFIDARMYHPKDLAHLLMELKNDPIQYGRYHVWRKFWKAKLRGSMCELCHKLHKNIKPKHYQDIGNFRKINGQCKRPPKGIFKEGNWSKLL</sequence>
<keyword evidence="5 7" id="KW-0808">Transferase</keyword>
<comment type="subcellular location">
    <subcellularLocation>
        <location evidence="1">Golgi apparatus membrane</location>
        <topology evidence="1">Single-pass type II membrane protein</topology>
    </subcellularLocation>
    <subcellularLocation>
        <location evidence="7">Golgi apparatus</location>
        <location evidence="7">Golgi stack membrane</location>
        <topology evidence="7">Single-pass type II membrane protein</topology>
    </subcellularLocation>
</comment>
<feature type="non-terminal residue" evidence="9">
    <location>
        <position position="312"/>
    </location>
</feature>
<dbReference type="EC" id="2.4.1.-" evidence="7"/>
<dbReference type="Proteomes" id="UP001497623">
    <property type="component" value="Unassembled WGS sequence"/>
</dbReference>
<dbReference type="AlphaFoldDB" id="A0AAV2S758"/>
<evidence type="ECO:0000256" key="5">
    <source>
        <dbReference type="ARBA" id="ARBA00022679"/>
    </source>
</evidence>
<dbReference type="Gene3D" id="3.40.50.11660">
    <property type="entry name" value="Glycosyl transferase family 10, C-terminal domain"/>
    <property type="match status" value="1"/>
</dbReference>
<dbReference type="Pfam" id="PF00852">
    <property type="entry name" value="Glyco_transf_10"/>
    <property type="match status" value="1"/>
</dbReference>
<dbReference type="GO" id="GO:0032580">
    <property type="term" value="C:Golgi cisterna membrane"/>
    <property type="evidence" value="ECO:0007669"/>
    <property type="project" value="UniProtKB-SubCell"/>
</dbReference>
<keyword evidence="10" id="KW-1185">Reference proteome</keyword>
<comment type="caution">
    <text evidence="9">The sequence shown here is derived from an EMBL/GenBank/DDBJ whole genome shotgun (WGS) entry which is preliminary data.</text>
</comment>
<dbReference type="InterPro" id="IPR001503">
    <property type="entry name" value="Glyco_trans_10"/>
</dbReference>
<dbReference type="GO" id="GO:0008417">
    <property type="term" value="F:fucosyltransferase activity"/>
    <property type="evidence" value="ECO:0007669"/>
    <property type="project" value="InterPro"/>
</dbReference>
<gene>
    <name evidence="9" type="ORF">MNOR_LOCUS33128</name>
</gene>
<evidence type="ECO:0000256" key="3">
    <source>
        <dbReference type="ARBA" id="ARBA00008919"/>
    </source>
</evidence>
<keyword evidence="7" id="KW-0472">Membrane</keyword>
<dbReference type="InterPro" id="IPR055270">
    <property type="entry name" value="Glyco_tran_10_C"/>
</dbReference>
<evidence type="ECO:0000256" key="2">
    <source>
        <dbReference type="ARBA" id="ARBA00004922"/>
    </source>
</evidence>
<protein>
    <recommendedName>
        <fullName evidence="7">Fucosyltransferase</fullName>
        <ecNumber evidence="7">2.4.1.-</ecNumber>
    </recommendedName>
</protein>
<comment type="pathway">
    <text evidence="2">Protein modification; protein glycosylation.</text>
</comment>
<name>A0AAV2S758_MEGNR</name>
<evidence type="ECO:0000313" key="10">
    <source>
        <dbReference type="Proteomes" id="UP001497623"/>
    </source>
</evidence>
<evidence type="ECO:0000256" key="4">
    <source>
        <dbReference type="ARBA" id="ARBA00022676"/>
    </source>
</evidence>
<evidence type="ECO:0000313" key="9">
    <source>
        <dbReference type="EMBL" id="CAL4164378.1"/>
    </source>
</evidence>
<keyword evidence="7" id="KW-0812">Transmembrane</keyword>
<evidence type="ECO:0000256" key="1">
    <source>
        <dbReference type="ARBA" id="ARBA00004323"/>
    </source>
</evidence>
<evidence type="ECO:0000259" key="8">
    <source>
        <dbReference type="Pfam" id="PF00852"/>
    </source>
</evidence>
<accession>A0AAV2S758</accession>
<feature type="domain" description="Fucosyltransferase C-terminal" evidence="8">
    <location>
        <begin position="116"/>
        <end position="286"/>
    </location>
</feature>
<feature type="non-terminal residue" evidence="9">
    <location>
        <position position="1"/>
    </location>
</feature>
<comment type="similarity">
    <text evidence="3 7">Belongs to the glycosyltransferase 10 family.</text>
</comment>
<dbReference type="EMBL" id="CAXKWB010046855">
    <property type="protein sequence ID" value="CAL4164378.1"/>
    <property type="molecule type" value="Genomic_DNA"/>
</dbReference>
<dbReference type="GO" id="GO:0000139">
    <property type="term" value="C:Golgi membrane"/>
    <property type="evidence" value="ECO:0007669"/>
    <property type="project" value="UniProtKB-SubCell"/>
</dbReference>
<organism evidence="9 10">
    <name type="scientific">Meganyctiphanes norvegica</name>
    <name type="common">Northern krill</name>
    <name type="synonym">Thysanopoda norvegica</name>
    <dbReference type="NCBI Taxonomy" id="48144"/>
    <lineage>
        <taxon>Eukaryota</taxon>
        <taxon>Metazoa</taxon>
        <taxon>Ecdysozoa</taxon>
        <taxon>Arthropoda</taxon>
        <taxon>Crustacea</taxon>
        <taxon>Multicrustacea</taxon>
        <taxon>Malacostraca</taxon>
        <taxon>Eumalacostraca</taxon>
        <taxon>Eucarida</taxon>
        <taxon>Euphausiacea</taxon>
        <taxon>Euphausiidae</taxon>
        <taxon>Meganyctiphanes</taxon>
    </lineage>
</organism>
<proteinExistence type="inferred from homology"/>